<accession>A0AAP0PDT4</accession>
<dbReference type="EC" id="6.3.5.5" evidence="1"/>
<dbReference type="Pfam" id="PF02786">
    <property type="entry name" value="CPSase_L_D2"/>
    <property type="match status" value="1"/>
</dbReference>
<dbReference type="SUPFAM" id="SSF56059">
    <property type="entry name" value="Glutathione synthetase ATP-binding domain-like"/>
    <property type="match status" value="1"/>
</dbReference>
<dbReference type="GO" id="GO:0005737">
    <property type="term" value="C:cytoplasm"/>
    <property type="evidence" value="ECO:0007669"/>
    <property type="project" value="TreeGrafter"/>
</dbReference>
<evidence type="ECO:0000256" key="1">
    <source>
        <dbReference type="ARBA" id="ARBA00012738"/>
    </source>
</evidence>
<dbReference type="FunFam" id="3.40.50.1380:FF:000013">
    <property type="entry name" value="Carbamoyl-phosphate synthase large chain"/>
    <property type="match status" value="1"/>
</dbReference>
<keyword evidence="2" id="KW-0436">Ligase</keyword>
<comment type="caution">
    <text evidence="6">The sequence shown here is derived from an EMBL/GenBank/DDBJ whole genome shotgun (WGS) entry which is preliminary data.</text>
</comment>
<evidence type="ECO:0000256" key="4">
    <source>
        <dbReference type="ARBA" id="ARBA00022840"/>
    </source>
</evidence>
<dbReference type="PANTHER" id="PTHR11405:SF53">
    <property type="entry name" value="CARBAMOYL-PHOSPHATE SYNTHASE [AMMONIA], MITOCHONDRIAL"/>
    <property type="match status" value="1"/>
</dbReference>
<dbReference type="GO" id="GO:0006541">
    <property type="term" value="P:glutamine metabolic process"/>
    <property type="evidence" value="ECO:0007669"/>
    <property type="project" value="TreeGrafter"/>
</dbReference>
<keyword evidence="7" id="KW-1185">Reference proteome</keyword>
<dbReference type="PROSITE" id="PS51855">
    <property type="entry name" value="MGS"/>
    <property type="match status" value="1"/>
</dbReference>
<organism evidence="6 7">
    <name type="scientific">Stephania cephalantha</name>
    <dbReference type="NCBI Taxonomy" id="152367"/>
    <lineage>
        <taxon>Eukaryota</taxon>
        <taxon>Viridiplantae</taxon>
        <taxon>Streptophyta</taxon>
        <taxon>Embryophyta</taxon>
        <taxon>Tracheophyta</taxon>
        <taxon>Spermatophyta</taxon>
        <taxon>Magnoliopsida</taxon>
        <taxon>Ranunculales</taxon>
        <taxon>Menispermaceae</taxon>
        <taxon>Menispermoideae</taxon>
        <taxon>Cissampelideae</taxon>
        <taxon>Stephania</taxon>
    </lineage>
</organism>
<proteinExistence type="predicted"/>
<reference evidence="6 7" key="1">
    <citation type="submission" date="2024-01" db="EMBL/GenBank/DDBJ databases">
        <title>Genome assemblies of Stephania.</title>
        <authorList>
            <person name="Yang L."/>
        </authorList>
    </citation>
    <scope>NUCLEOTIDE SEQUENCE [LARGE SCALE GENOMIC DNA]</scope>
    <source>
        <strain evidence="6">JXDWG</strain>
        <tissue evidence="6">Leaf</tissue>
    </source>
</reference>
<sequence length="279" mass="30546">MLGGRAMEIVYSDEMLVKYLETAVEVDPERPVLINKYLSDAIEIDVDALADLHGNVVIGLGRSLYELGFTKEVIPRHVYVKEAVLPFEKFQGCDVLLGPEMRSTGEVMGIDFEFSLAFAKAQISAGQILPESGTVFLSLNDLTKPHLANIARAFCTLGFKIVATSGTAHVLELEKIPVGRVLKMHEGQPHAGDMIVNKEIQLMVITSSGDELDQSDGRQLRRMALAYKVPIITTVAGALATADAIKSMKHRNVKMTALQDFFDVSEKTRQTLQPASSSL</sequence>
<evidence type="ECO:0000256" key="2">
    <source>
        <dbReference type="ARBA" id="ARBA00022598"/>
    </source>
</evidence>
<evidence type="ECO:0000313" key="6">
    <source>
        <dbReference type="EMBL" id="KAK9141293.1"/>
    </source>
</evidence>
<dbReference type="GO" id="GO:0004088">
    <property type="term" value="F:carbamoyl-phosphate synthase (glutamine-hydrolyzing) activity"/>
    <property type="evidence" value="ECO:0007669"/>
    <property type="project" value="UniProtKB-EC"/>
</dbReference>
<name>A0AAP0PDT4_9MAGN</name>
<dbReference type="PANTHER" id="PTHR11405">
    <property type="entry name" value="CARBAMOYLTRANSFERASE FAMILY MEMBER"/>
    <property type="match status" value="1"/>
</dbReference>
<dbReference type="InterPro" id="IPR005479">
    <property type="entry name" value="CPAse_ATP-bd"/>
</dbReference>
<dbReference type="Pfam" id="PF02142">
    <property type="entry name" value="MGS"/>
    <property type="match status" value="1"/>
</dbReference>
<dbReference type="InterPro" id="IPR036914">
    <property type="entry name" value="MGS-like_dom_sf"/>
</dbReference>
<protein>
    <recommendedName>
        <fullName evidence="1">carbamoyl-phosphate synthase (glutamine-hydrolyzing)</fullName>
        <ecNumber evidence="1">6.3.5.5</ecNumber>
    </recommendedName>
</protein>
<keyword evidence="3" id="KW-0547">Nucleotide-binding</keyword>
<keyword evidence="4" id="KW-0067">ATP-binding</keyword>
<dbReference type="Gene3D" id="3.40.50.1380">
    <property type="entry name" value="Methylglyoxal synthase-like domain"/>
    <property type="match status" value="1"/>
</dbReference>
<dbReference type="Proteomes" id="UP001419268">
    <property type="component" value="Unassembled WGS sequence"/>
</dbReference>
<dbReference type="InterPro" id="IPR033937">
    <property type="entry name" value="MGS_CPS_CarB"/>
</dbReference>
<gene>
    <name evidence="6" type="ORF">Scep_010974</name>
</gene>
<feature type="domain" description="MGS-like" evidence="5">
    <location>
        <begin position="127"/>
        <end position="268"/>
    </location>
</feature>
<evidence type="ECO:0000259" key="5">
    <source>
        <dbReference type="PROSITE" id="PS51855"/>
    </source>
</evidence>
<dbReference type="InterPro" id="IPR011607">
    <property type="entry name" value="MGS-like_dom"/>
</dbReference>
<dbReference type="EMBL" id="JBBNAG010000004">
    <property type="protein sequence ID" value="KAK9141293.1"/>
    <property type="molecule type" value="Genomic_DNA"/>
</dbReference>
<dbReference type="CDD" id="cd01424">
    <property type="entry name" value="MGS_CPS_II"/>
    <property type="match status" value="1"/>
</dbReference>
<evidence type="ECO:0000313" key="7">
    <source>
        <dbReference type="Proteomes" id="UP001419268"/>
    </source>
</evidence>
<dbReference type="SMART" id="SM00851">
    <property type="entry name" value="MGS"/>
    <property type="match status" value="1"/>
</dbReference>
<dbReference type="AlphaFoldDB" id="A0AAP0PDT4"/>
<dbReference type="SUPFAM" id="SSF52335">
    <property type="entry name" value="Methylglyoxal synthase-like"/>
    <property type="match status" value="1"/>
</dbReference>
<evidence type="ECO:0000256" key="3">
    <source>
        <dbReference type="ARBA" id="ARBA00022741"/>
    </source>
</evidence>
<dbReference type="GO" id="GO:0005524">
    <property type="term" value="F:ATP binding"/>
    <property type="evidence" value="ECO:0007669"/>
    <property type="project" value="UniProtKB-KW"/>
</dbReference>
<dbReference type="Gene3D" id="3.30.470.20">
    <property type="entry name" value="ATP-grasp fold, B domain"/>
    <property type="match status" value="2"/>
</dbReference>